<keyword evidence="3" id="KW-1185">Reference proteome</keyword>
<dbReference type="Proteomes" id="UP001189429">
    <property type="component" value="Unassembled WGS sequence"/>
</dbReference>
<name>A0ABN9TTU0_9DINO</name>
<accession>A0ABN9TTU0</accession>
<evidence type="ECO:0008006" key="4">
    <source>
        <dbReference type="Google" id="ProtNLM"/>
    </source>
</evidence>
<dbReference type="EMBL" id="CAUYUJ010021208">
    <property type="protein sequence ID" value="CAK0903341.1"/>
    <property type="molecule type" value="Genomic_DNA"/>
</dbReference>
<sequence>MGESRSGPGLFAPCRPSVCVLAQAVWIDGMFAQVGFWACFDGDVMSYVLKASLTLSTLPWLLVVLLWHTAHHLLRQPVEDLLRSYAAVSFTLAAPSTGRCTSDASLVHFFSHLSSPDPERQRLFAEAGRIDILNGYASSSIWIDRVHTYTELPPELLGDARWEKHLNASRGHGFWFWNVGLANLLMKSGRICDRDVLIYPDSDFACFAKPQFDAYIQGVVSLLEATSVDMVVQPQPERFMERKWTKGDVFRRFGTDWRSYEFGGSDQITSQRFALRVNNRTREFLDQWETLASDFQLISDATSISPDPPGSVHYRHDQSLFSMLVKATVASTSHMRFGVANLTISMGDGFGHVHPQCHDAATVVRPWQLELQNQSNNPKAMQTRPNA</sequence>
<organism evidence="1 3">
    <name type="scientific">Prorocentrum cordatum</name>
    <dbReference type="NCBI Taxonomy" id="2364126"/>
    <lineage>
        <taxon>Eukaryota</taxon>
        <taxon>Sar</taxon>
        <taxon>Alveolata</taxon>
        <taxon>Dinophyceae</taxon>
        <taxon>Prorocentrales</taxon>
        <taxon>Prorocentraceae</taxon>
        <taxon>Prorocentrum</taxon>
    </lineage>
</organism>
<reference evidence="1" key="1">
    <citation type="submission" date="2023-10" db="EMBL/GenBank/DDBJ databases">
        <authorList>
            <person name="Chen Y."/>
            <person name="Shah S."/>
            <person name="Dougan E. K."/>
            <person name="Thang M."/>
            <person name="Chan C."/>
        </authorList>
    </citation>
    <scope>NUCLEOTIDE SEQUENCE [LARGE SCALE GENOMIC DNA]</scope>
</reference>
<evidence type="ECO:0000313" key="3">
    <source>
        <dbReference type="Proteomes" id="UP001189429"/>
    </source>
</evidence>
<evidence type="ECO:0000313" key="1">
    <source>
        <dbReference type="EMBL" id="CAK0849635.1"/>
    </source>
</evidence>
<evidence type="ECO:0000313" key="2">
    <source>
        <dbReference type="EMBL" id="CAK0903341.1"/>
    </source>
</evidence>
<gene>
    <name evidence="1" type="ORF">PCOR1329_LOCUS42275</name>
    <name evidence="2" type="ORF">PCOR1329_LOCUS79682</name>
</gene>
<dbReference type="EMBL" id="CAUYUJ010015076">
    <property type="protein sequence ID" value="CAK0849635.1"/>
    <property type="molecule type" value="Genomic_DNA"/>
</dbReference>
<protein>
    <recommendedName>
        <fullName evidence="4">Nucleotide-diphospho-sugar transferase domain-containing protein</fullName>
    </recommendedName>
</protein>
<comment type="caution">
    <text evidence="1">The sequence shown here is derived from an EMBL/GenBank/DDBJ whole genome shotgun (WGS) entry which is preliminary data.</text>
</comment>
<proteinExistence type="predicted"/>